<dbReference type="AlphaFoldDB" id="A0A4S2HAA6"/>
<dbReference type="InterPro" id="IPR039424">
    <property type="entry name" value="SBP_5"/>
</dbReference>
<evidence type="ECO:0000313" key="7">
    <source>
        <dbReference type="EMBL" id="TGY92806.1"/>
    </source>
</evidence>
<dbReference type="PROSITE" id="PS51257">
    <property type="entry name" value="PROKAR_LIPOPROTEIN"/>
    <property type="match status" value="1"/>
</dbReference>
<feature type="signal peptide" evidence="5">
    <location>
        <begin position="1"/>
        <end position="27"/>
    </location>
</feature>
<comment type="subcellular location">
    <subcellularLocation>
        <location evidence="1">Periplasm</location>
    </subcellularLocation>
</comment>
<keyword evidence="3" id="KW-0813">Transport</keyword>
<dbReference type="SUPFAM" id="SSF53850">
    <property type="entry name" value="Periplasmic binding protein-like II"/>
    <property type="match status" value="1"/>
</dbReference>
<name>A0A4S2HAA6_9PROT</name>
<reference evidence="7 8" key="1">
    <citation type="journal article" date="2013" name="Int. J. Syst. Evol. Microbiol.">
        <title>Marinicauda pacifica gen. nov., sp. nov., a prosthecate alphaproteobacterium of the family Hyphomonadaceae isolated from deep seawater.</title>
        <authorList>
            <person name="Zhang X.Y."/>
            <person name="Li G.W."/>
            <person name="Wang C.S."/>
            <person name="Zhang Y.J."/>
            <person name="Xu X.W."/>
            <person name="Li H."/>
            <person name="Liu A."/>
            <person name="Liu C."/>
            <person name="Xie B.B."/>
            <person name="Qin Q.L."/>
            <person name="Xu Z."/>
            <person name="Chen X.L."/>
            <person name="Zhou B.C."/>
            <person name="Zhang Y.Z."/>
        </authorList>
    </citation>
    <scope>NUCLEOTIDE SEQUENCE [LARGE SCALE GENOMIC DNA]</scope>
    <source>
        <strain evidence="7 8">P-1 km-3</strain>
    </source>
</reference>
<gene>
    <name evidence="7" type="ORF">E5162_06950</name>
</gene>
<dbReference type="Gene3D" id="3.90.76.10">
    <property type="entry name" value="Dipeptide-binding Protein, Domain 1"/>
    <property type="match status" value="1"/>
</dbReference>
<evidence type="ECO:0000256" key="1">
    <source>
        <dbReference type="ARBA" id="ARBA00004418"/>
    </source>
</evidence>
<dbReference type="RefSeq" id="WP_135944317.1">
    <property type="nucleotide sequence ID" value="NZ_BMEI01000002.1"/>
</dbReference>
<dbReference type="InterPro" id="IPR000914">
    <property type="entry name" value="SBP_5_dom"/>
</dbReference>
<keyword evidence="8" id="KW-1185">Reference proteome</keyword>
<dbReference type="OrthoDB" id="9803988at2"/>
<dbReference type="CDD" id="cd08504">
    <property type="entry name" value="PBP2_OppA"/>
    <property type="match status" value="1"/>
</dbReference>
<accession>A0A4S2HAA6</accession>
<dbReference type="Pfam" id="PF00496">
    <property type="entry name" value="SBP_bac_5"/>
    <property type="match status" value="1"/>
</dbReference>
<dbReference type="InterPro" id="IPR030678">
    <property type="entry name" value="Peptide/Ni-bd"/>
</dbReference>
<dbReference type="GO" id="GO:0030288">
    <property type="term" value="C:outer membrane-bounded periplasmic space"/>
    <property type="evidence" value="ECO:0007669"/>
    <property type="project" value="UniProtKB-ARBA"/>
</dbReference>
<organism evidence="7 8">
    <name type="scientific">Marinicauda pacifica</name>
    <dbReference type="NCBI Taxonomy" id="1133559"/>
    <lineage>
        <taxon>Bacteria</taxon>
        <taxon>Pseudomonadati</taxon>
        <taxon>Pseudomonadota</taxon>
        <taxon>Alphaproteobacteria</taxon>
        <taxon>Maricaulales</taxon>
        <taxon>Maricaulaceae</taxon>
        <taxon>Marinicauda</taxon>
    </lineage>
</organism>
<keyword evidence="4 5" id="KW-0732">Signal</keyword>
<comment type="caution">
    <text evidence="7">The sequence shown here is derived from an EMBL/GenBank/DDBJ whole genome shotgun (WGS) entry which is preliminary data.</text>
</comment>
<evidence type="ECO:0000256" key="3">
    <source>
        <dbReference type="ARBA" id="ARBA00022448"/>
    </source>
</evidence>
<proteinExistence type="inferred from homology"/>
<dbReference type="Gene3D" id="3.40.190.10">
    <property type="entry name" value="Periplasmic binding protein-like II"/>
    <property type="match status" value="1"/>
</dbReference>
<dbReference type="GO" id="GO:0043190">
    <property type="term" value="C:ATP-binding cassette (ABC) transporter complex"/>
    <property type="evidence" value="ECO:0007669"/>
    <property type="project" value="InterPro"/>
</dbReference>
<evidence type="ECO:0000259" key="6">
    <source>
        <dbReference type="Pfam" id="PF00496"/>
    </source>
</evidence>
<dbReference type="GO" id="GO:0015833">
    <property type="term" value="P:peptide transport"/>
    <property type="evidence" value="ECO:0007669"/>
    <property type="project" value="TreeGrafter"/>
</dbReference>
<evidence type="ECO:0000256" key="2">
    <source>
        <dbReference type="ARBA" id="ARBA00005695"/>
    </source>
</evidence>
<dbReference type="GO" id="GO:1904680">
    <property type="term" value="F:peptide transmembrane transporter activity"/>
    <property type="evidence" value="ECO:0007669"/>
    <property type="project" value="TreeGrafter"/>
</dbReference>
<comment type="similarity">
    <text evidence="2">Belongs to the bacterial solute-binding protein 5 family.</text>
</comment>
<dbReference type="PANTHER" id="PTHR30290:SF10">
    <property type="entry name" value="PERIPLASMIC OLIGOPEPTIDE-BINDING PROTEIN-RELATED"/>
    <property type="match status" value="1"/>
</dbReference>
<sequence length="518" mass="56769">MRTPFANRREFLAAASALSLAACSRNAGPGGDDAILRVALASAPDTLDPLRGQLAVSALMFKQLHAPLTEYAPSGGVAPGLADGWRSDDGQLWIFRLNPDLVWSDGTPLTSEDVVWTAQRAVDPMTGFADLGDFFAVEGAREAVAGERPPEDIAVEAPDPRTVVFRLNQPVGLFPVFMREFYPLPRHAIEPAPEAWTRAAGWVSAGPYVLAAHEEGRYLLRRNRNFHAAQSVSIPQIEVEVVENAEARAQRFRAGEFDICEQPPAGEISALKAEFGPELHSFNAPTLTYLKLNHSRAPLNDLRVRQAISLSIDRAFLSDTLFDAEASPTETVIPADARPAPADLDTAGALLAAAGYGPERPLRLDLRLIAGGRERMAAAIMRDLARVHVELNLVPSEALDMFAAVDAGDFDLSLSRFDRGLKSDPNFMLQPFGPDGFADDGGWSGLVREDFDLLMTQARATINANARAELYRRAEQLLLAEQAIVPLLHERTFWLIGDRVEGWRQEIPPMLWRDLDLD</sequence>
<evidence type="ECO:0000256" key="5">
    <source>
        <dbReference type="SAM" id="SignalP"/>
    </source>
</evidence>
<dbReference type="Proteomes" id="UP000305451">
    <property type="component" value="Unassembled WGS sequence"/>
</dbReference>
<dbReference type="PANTHER" id="PTHR30290">
    <property type="entry name" value="PERIPLASMIC BINDING COMPONENT OF ABC TRANSPORTER"/>
    <property type="match status" value="1"/>
</dbReference>
<feature type="domain" description="Solute-binding protein family 5" evidence="6">
    <location>
        <begin position="77"/>
        <end position="436"/>
    </location>
</feature>
<dbReference type="EMBL" id="SRXV01000002">
    <property type="protein sequence ID" value="TGY92806.1"/>
    <property type="molecule type" value="Genomic_DNA"/>
</dbReference>
<feature type="chain" id="PRO_5020573688" evidence="5">
    <location>
        <begin position="28"/>
        <end position="518"/>
    </location>
</feature>
<dbReference type="PIRSF" id="PIRSF002741">
    <property type="entry name" value="MppA"/>
    <property type="match status" value="1"/>
</dbReference>
<evidence type="ECO:0000313" key="8">
    <source>
        <dbReference type="Proteomes" id="UP000305451"/>
    </source>
</evidence>
<evidence type="ECO:0000256" key="4">
    <source>
        <dbReference type="ARBA" id="ARBA00022729"/>
    </source>
</evidence>
<protein>
    <submittedName>
        <fullName evidence="7">Peptide ABC transporter substrate-binding protein</fullName>
    </submittedName>
</protein>
<dbReference type="Gene3D" id="3.10.105.10">
    <property type="entry name" value="Dipeptide-binding Protein, Domain 3"/>
    <property type="match status" value="1"/>
</dbReference>